<gene>
    <name evidence="2" type="ORF">R9X50_00726100</name>
</gene>
<dbReference type="AlphaFoldDB" id="A0AAQ3R7H1"/>
<keyword evidence="3" id="KW-1185">Reference proteome</keyword>
<dbReference type="EMBL" id="CP138591">
    <property type="protein sequence ID" value="WPH04371.1"/>
    <property type="molecule type" value="Genomic_DNA"/>
</dbReference>
<reference evidence="2 3" key="1">
    <citation type="submission" date="2023-11" db="EMBL/GenBank/DDBJ databases">
        <title>An acidophilic fungus is an integral part of prey digestion in a carnivorous sundew plant.</title>
        <authorList>
            <person name="Tsai I.J."/>
        </authorList>
    </citation>
    <scope>NUCLEOTIDE SEQUENCE [LARGE SCALE GENOMIC DNA]</scope>
    <source>
        <strain evidence="2">169a</strain>
    </source>
</reference>
<organism evidence="2 3">
    <name type="scientific">Acrodontium crateriforme</name>
    <dbReference type="NCBI Taxonomy" id="150365"/>
    <lineage>
        <taxon>Eukaryota</taxon>
        <taxon>Fungi</taxon>
        <taxon>Dikarya</taxon>
        <taxon>Ascomycota</taxon>
        <taxon>Pezizomycotina</taxon>
        <taxon>Dothideomycetes</taxon>
        <taxon>Dothideomycetidae</taxon>
        <taxon>Mycosphaerellales</taxon>
        <taxon>Teratosphaeriaceae</taxon>
        <taxon>Acrodontium</taxon>
    </lineage>
</organism>
<name>A0AAQ3R7H1_9PEZI</name>
<proteinExistence type="predicted"/>
<feature type="compositionally biased region" description="Basic and acidic residues" evidence="1">
    <location>
        <begin position="270"/>
        <end position="279"/>
    </location>
</feature>
<evidence type="ECO:0000256" key="1">
    <source>
        <dbReference type="SAM" id="MobiDB-lite"/>
    </source>
</evidence>
<protein>
    <submittedName>
        <fullName evidence="2">Uncharacterized protein</fullName>
    </submittedName>
</protein>
<feature type="region of interest" description="Disordered" evidence="1">
    <location>
        <begin position="257"/>
        <end position="279"/>
    </location>
</feature>
<evidence type="ECO:0000313" key="2">
    <source>
        <dbReference type="EMBL" id="WPH04371.1"/>
    </source>
</evidence>
<evidence type="ECO:0000313" key="3">
    <source>
        <dbReference type="Proteomes" id="UP001303373"/>
    </source>
</evidence>
<accession>A0AAQ3R7H1</accession>
<sequence length="279" mass="31656">MTERAANYWSVKIDELRRHGSHSPLLDERQEITADLNAGSHILVFEHNRVNNAKCRAFKCLAKEQPRQGDEKIRLAYRLNLQATQINDTPWSQLEKPNRRFFHVSCFEAIGIDIAQYISLPPERVVRSTWGGGYGISHEYFHPAIVDWVTNNGKAFDAGLYDHYQEALKVHQEKVDDMFSVHWISCSAEKCTCSVPLVRPNSCDFFAEEPSKRSLTDILLHVMGADHLMPLPEGFGIFPLEVLGEVPASLAKRACTNEDASNGDTEAGVEEIHHRDEER</sequence>
<dbReference type="Proteomes" id="UP001303373">
    <property type="component" value="Chromosome 12"/>
</dbReference>